<dbReference type="Proteomes" id="UP001341840">
    <property type="component" value="Unassembled WGS sequence"/>
</dbReference>
<feature type="region of interest" description="Disordered" evidence="1">
    <location>
        <begin position="107"/>
        <end position="126"/>
    </location>
</feature>
<gene>
    <name evidence="2" type="ORF">PIB30_078953</name>
</gene>
<sequence length="176" mass="20064">MEGEDGADGLHLHRRCCHRERKKERNRVVCVCTEVRERKMLKEALPPPRFRAAAVAVEGGRNRVPCVQRREKHVERERGTRTQIGRERDFRRSQPPFSSFTPPAFMEKASSLGKTPSSPLEPTATPATAGVLRSHRRFCCHSHRLLPCSSVISGCDVKEKYKSGGCWSTWCHYHRG</sequence>
<accession>A0ABU6XRY0</accession>
<proteinExistence type="predicted"/>
<name>A0ABU6XRY0_9FABA</name>
<dbReference type="EMBL" id="JASCZI010212554">
    <property type="protein sequence ID" value="MED6199760.1"/>
    <property type="molecule type" value="Genomic_DNA"/>
</dbReference>
<evidence type="ECO:0000256" key="1">
    <source>
        <dbReference type="SAM" id="MobiDB-lite"/>
    </source>
</evidence>
<reference evidence="2 3" key="1">
    <citation type="journal article" date="2023" name="Plants (Basel)">
        <title>Bridging the Gap: Combining Genomics and Transcriptomics Approaches to Understand Stylosanthes scabra, an Orphan Legume from the Brazilian Caatinga.</title>
        <authorList>
            <person name="Ferreira-Neto J.R.C."/>
            <person name="da Silva M.D."/>
            <person name="Binneck E."/>
            <person name="de Melo N.F."/>
            <person name="da Silva R.H."/>
            <person name="de Melo A.L.T.M."/>
            <person name="Pandolfi V."/>
            <person name="Bustamante F.O."/>
            <person name="Brasileiro-Vidal A.C."/>
            <person name="Benko-Iseppon A.M."/>
        </authorList>
    </citation>
    <scope>NUCLEOTIDE SEQUENCE [LARGE SCALE GENOMIC DNA]</scope>
    <source>
        <tissue evidence="2">Leaves</tissue>
    </source>
</reference>
<protein>
    <submittedName>
        <fullName evidence="2">Uncharacterized protein</fullName>
    </submittedName>
</protein>
<evidence type="ECO:0000313" key="3">
    <source>
        <dbReference type="Proteomes" id="UP001341840"/>
    </source>
</evidence>
<keyword evidence="3" id="KW-1185">Reference proteome</keyword>
<organism evidence="2 3">
    <name type="scientific">Stylosanthes scabra</name>
    <dbReference type="NCBI Taxonomy" id="79078"/>
    <lineage>
        <taxon>Eukaryota</taxon>
        <taxon>Viridiplantae</taxon>
        <taxon>Streptophyta</taxon>
        <taxon>Embryophyta</taxon>
        <taxon>Tracheophyta</taxon>
        <taxon>Spermatophyta</taxon>
        <taxon>Magnoliopsida</taxon>
        <taxon>eudicotyledons</taxon>
        <taxon>Gunneridae</taxon>
        <taxon>Pentapetalae</taxon>
        <taxon>rosids</taxon>
        <taxon>fabids</taxon>
        <taxon>Fabales</taxon>
        <taxon>Fabaceae</taxon>
        <taxon>Papilionoideae</taxon>
        <taxon>50 kb inversion clade</taxon>
        <taxon>dalbergioids sensu lato</taxon>
        <taxon>Dalbergieae</taxon>
        <taxon>Pterocarpus clade</taxon>
        <taxon>Stylosanthes</taxon>
    </lineage>
</organism>
<comment type="caution">
    <text evidence="2">The sequence shown here is derived from an EMBL/GenBank/DDBJ whole genome shotgun (WGS) entry which is preliminary data.</text>
</comment>
<evidence type="ECO:0000313" key="2">
    <source>
        <dbReference type="EMBL" id="MED6199760.1"/>
    </source>
</evidence>